<evidence type="ECO:0000256" key="1">
    <source>
        <dbReference type="SAM" id="Coils"/>
    </source>
</evidence>
<proteinExistence type="predicted"/>
<accession>A0AA97PAR8</accession>
<dbReference type="GO" id="GO:0016020">
    <property type="term" value="C:membrane"/>
    <property type="evidence" value="ECO:0007669"/>
    <property type="project" value="TreeGrafter"/>
</dbReference>
<protein>
    <recommendedName>
        <fullName evidence="4">TRP C-terminal domain-containing protein</fullName>
    </recommendedName>
</protein>
<dbReference type="InterPro" id="IPR040241">
    <property type="entry name" value="TRP_Flc/Pkd2-like"/>
</dbReference>
<sequence length="1483" mass="162211">MAGDSRLYSGIPVRTEACCTPSPLNLRRSLLACGLLLGAPALLPTVGAAYVETAPCSGQETYSLGGGIAMERIGFDVRVLSPGQFIFDKKTRANSTTLEATLNINFPNFTSCADIPSRDWDALVYLQRPGTSKTSIVRQANFTCQPSWLPDFYPGVISTSGIDYDLGQLEPMPSFGVELSLGPLRQEQVNATYCLYFEVMPVLSKGSILGLRLGPIAIFTLVLIAGVFATLYSEMDTPSGSLHRRWTSLDGISPSRDNNSAATRPILPGVGDCLLHLQFIFLMGALTVHYPPFYQPVTSQLSWAALFSPIGPLGIGQGYTNTVNGIYEVNGTLSGGTLGFELLTQITGGPMRMDIWWNMVILAVIVALATALLLQIPRILPTIREKFTSTPPNQPPPPTKLSATRTAWNVIKVVLSYFLTPIVALSAYQLCNLFLPVYHLVLAALFIVAVVICFIWMSRVAPRSQLGNLLVGGTKSRYRALHQRENSGDRTITQPNKPNNDKASEINLFTMMFFAVAFIRGITIGGLQSYPLAQIATLGAVEMVMFISTLFLRPFATRDLVISVGTCLARFAVVMLTVVFLNQLDAKFQTKISVGYVILGIHSAVLILGCAIPAILRLLGLARANLKNVDGKHVYGLDRLHRRSTTFNNLSQLDVGPEHDGNLAHSPYLVSPASVHSLHPSLGKGSTRSGSQSTLRPGTRDRFFREPRAKTSLTSLNSSYSPNSPIDRSKQSSEGERDSLGPLRKATTLNLPTAGRSSRNRRHSSASILSDGTLVDASEPPLPLARPALAPRWGDYSFREADLYYRQPPAYEGANEHDWSAAADSSSSNRQEGLRSLSAGVSVWAQLTGSKTAASSGGGGGGFEVRRPPRPVPEQSGRSASAGTFEVRRPPKPAQHSCNVTVVDTVASGDGKDDSPPVANDPCPPPQPKAGPSEEEVKNRRKKLRRNNKSWSSNIKPTKGSNVTPTKVSAKAPASEKQIPTETPKPAAPSSNNEALQGVPPPPRCAYENLILNMLHLRRPQTAWPRLKELSDMIAAERRSAAPAQPLTWCLTVFWGSPVTPASKLVFRTLDAHLATHSSFAGRWFGIKACILRHDQPDGGASSPYSMSEEDYHVVEMDNTVRLIGKMDAAVRCNGDERVVRAWRMLFETGDAIVQGPEQDRDNLYKVLGAHAKTLKDLVDGDEHCMRIFKEFEDATRIPVDVEAEVAAFDIWNNVLEFSKLLEPNGNSSEHASSEWDCEKEFDFLREASTRVMVGRLKYTQTIASLHEDADQQAREGEKIIKIVKDAQLAEDQKNISPKRLVATHVLWQSQLISTEGTLISLASAIESLALAEIVFTKLLNDVNAWDERRAEKLADKEEELKELEAKMGELQVKMDMHQAKDHAAEAAEKIKVIMEETRQELREIEKRKRLGQDPVYTVCKEALRAAEHTNPDAGSGDWPSEVAESEGSVRGVGWENFPSRSAPTATNLYPSIAGQKEVVWDV</sequence>
<feature type="transmembrane region" description="Helical" evidence="3">
    <location>
        <begin position="593"/>
        <end position="619"/>
    </location>
</feature>
<feature type="transmembrane region" description="Helical" evidence="3">
    <location>
        <begin position="560"/>
        <end position="581"/>
    </location>
</feature>
<dbReference type="EMBL" id="JH793111">
    <property type="protein sequence ID" value="ELQ44757.1"/>
    <property type="molecule type" value="Genomic_DNA"/>
</dbReference>
<dbReference type="GO" id="GO:0055085">
    <property type="term" value="P:transmembrane transport"/>
    <property type="evidence" value="ECO:0007669"/>
    <property type="project" value="TreeGrafter"/>
</dbReference>
<feature type="compositionally biased region" description="Polar residues" evidence="2">
    <location>
        <begin position="1459"/>
        <end position="1468"/>
    </location>
</feature>
<evidence type="ECO:0000256" key="2">
    <source>
        <dbReference type="SAM" id="MobiDB-lite"/>
    </source>
</evidence>
<dbReference type="PANTHER" id="PTHR31145:SF8">
    <property type="entry name" value="INTEGRAL MEMBRANE PROTEIN (AFU_ORTHOLOGUE AFUA_2G17475)"/>
    <property type="match status" value="1"/>
</dbReference>
<keyword evidence="3" id="KW-1133">Transmembrane helix</keyword>
<feature type="compositionally biased region" description="Basic and acidic residues" evidence="2">
    <location>
        <begin position="698"/>
        <end position="709"/>
    </location>
</feature>
<feature type="domain" description="TRP C-terminal" evidence="4">
    <location>
        <begin position="509"/>
        <end position="607"/>
    </location>
</feature>
<evidence type="ECO:0000256" key="3">
    <source>
        <dbReference type="SAM" id="Phobius"/>
    </source>
</evidence>
<dbReference type="PANTHER" id="PTHR31145">
    <property type="entry name" value="INTEGRAL MEMBRANE PROTEIN (AFU_ORTHOLOGUE AFUA_7G01610)"/>
    <property type="match status" value="1"/>
</dbReference>
<organism evidence="5">
    <name type="scientific">Pyricularia oryzae (strain Y34)</name>
    <name type="common">Rice blast fungus</name>
    <name type="synonym">Magnaporthe oryzae</name>
    <dbReference type="NCBI Taxonomy" id="1143189"/>
    <lineage>
        <taxon>Eukaryota</taxon>
        <taxon>Fungi</taxon>
        <taxon>Dikarya</taxon>
        <taxon>Ascomycota</taxon>
        <taxon>Pezizomycotina</taxon>
        <taxon>Sordariomycetes</taxon>
        <taxon>Sordariomycetidae</taxon>
        <taxon>Magnaporthales</taxon>
        <taxon>Pyriculariaceae</taxon>
        <taxon>Pyricularia</taxon>
    </lineage>
</organism>
<feature type="region of interest" description="Disordered" evidence="2">
    <location>
        <begin position="677"/>
        <end position="782"/>
    </location>
</feature>
<feature type="compositionally biased region" description="Basic residues" evidence="2">
    <location>
        <begin position="939"/>
        <end position="948"/>
    </location>
</feature>
<feature type="compositionally biased region" description="Polar residues" evidence="2">
    <location>
        <begin position="711"/>
        <end position="726"/>
    </location>
</feature>
<feature type="compositionally biased region" description="Basic and acidic residues" evidence="2">
    <location>
        <begin position="727"/>
        <end position="739"/>
    </location>
</feature>
<feature type="transmembrane region" description="Helical" evidence="3">
    <location>
        <begin position="410"/>
        <end position="430"/>
    </location>
</feature>
<keyword evidence="1" id="KW-0175">Coiled coil</keyword>
<feature type="region of interest" description="Disordered" evidence="2">
    <location>
        <begin position="851"/>
        <end position="1001"/>
    </location>
</feature>
<feature type="transmembrane region" description="Helical" evidence="3">
    <location>
        <begin position="355"/>
        <end position="374"/>
    </location>
</feature>
<reference evidence="5" key="1">
    <citation type="journal article" date="2012" name="PLoS Genet.">
        <title>Comparative analysis of the genomes of two field isolates of the rice blast fungus Magnaporthe oryzae.</title>
        <authorList>
            <person name="Xue M."/>
            <person name="Yang J."/>
            <person name="Li Z."/>
            <person name="Hu S."/>
            <person name="Yao N."/>
            <person name="Dean R.A."/>
            <person name="Zhao W."/>
            <person name="Shen M."/>
            <person name="Zhang H."/>
            <person name="Li C."/>
            <person name="Liu L."/>
            <person name="Cao L."/>
            <person name="Xu X."/>
            <person name="Xing Y."/>
            <person name="Hsiang T."/>
            <person name="Zhang Z."/>
            <person name="Xu J.R."/>
            <person name="Peng Y.L."/>
        </authorList>
    </citation>
    <scope>NUCLEOTIDE SEQUENCE</scope>
    <source>
        <strain evidence="5">Y34</strain>
    </source>
</reference>
<keyword evidence="3" id="KW-0472">Membrane</keyword>
<dbReference type="InterPro" id="IPR010308">
    <property type="entry name" value="TRP_C"/>
</dbReference>
<feature type="compositionally biased region" description="Polar residues" evidence="2">
    <location>
        <begin position="684"/>
        <end position="696"/>
    </location>
</feature>
<feature type="coiled-coil region" evidence="1">
    <location>
        <begin position="1347"/>
        <end position="1408"/>
    </location>
</feature>
<feature type="compositionally biased region" description="Polar residues" evidence="2">
    <location>
        <begin position="955"/>
        <end position="967"/>
    </location>
</feature>
<name>A0AA97PAR8_PYRO3</name>
<evidence type="ECO:0000259" key="4">
    <source>
        <dbReference type="Pfam" id="PF06011"/>
    </source>
</evidence>
<keyword evidence="3" id="KW-0812">Transmembrane</keyword>
<feature type="region of interest" description="Disordered" evidence="2">
    <location>
        <begin position="1428"/>
        <end position="1468"/>
    </location>
</feature>
<gene>
    <name evidence="5" type="ORF">OOU_Y34scaffold00055g4</name>
</gene>
<feature type="transmembrane region" description="Helical" evidence="3">
    <location>
        <begin position="213"/>
        <end position="232"/>
    </location>
</feature>
<dbReference type="Pfam" id="PF06011">
    <property type="entry name" value="TRP"/>
    <property type="match status" value="1"/>
</dbReference>
<feature type="transmembrane region" description="Helical" evidence="3">
    <location>
        <begin position="436"/>
        <end position="457"/>
    </location>
</feature>
<evidence type="ECO:0000313" key="5">
    <source>
        <dbReference type="EMBL" id="ELQ44757.1"/>
    </source>
</evidence>
<feature type="transmembrane region" description="Helical" evidence="3">
    <location>
        <begin position="506"/>
        <end position="527"/>
    </location>
</feature>
<dbReference type="Proteomes" id="UP000011086">
    <property type="component" value="Unassembled WGS sequence"/>
</dbReference>